<dbReference type="InterPro" id="IPR023393">
    <property type="entry name" value="START-like_dom_sf"/>
</dbReference>
<dbReference type="KEGG" id="mri:Mal4_12480"/>
<evidence type="ECO:0000313" key="4">
    <source>
        <dbReference type="Proteomes" id="UP000320496"/>
    </source>
</evidence>
<sequence length="264" mass="29351">MVVRTGPSGRRSVSAEVEVPGTPELVWAAIATGPGMSSWLVPSTCDERVGGTVRNDFGPGMESVGTIRKWGPPWRFILESEEGPGTITTEWSVEIRPRRKCGVRVVHEWVASSDAWDSQFEDYAYGWQAFFRILRLYLTHFAGQKNAGFQLRAFSGSSPLKTWSALLEGLDIRDDTRQVATAPEAPTLSGKVERQGTDANPELLLLLDRPAPGLAHLFVMPMAEHVLLSVRYYLFGEQASEAAKAAEREWSDWLARQFPAPMSW</sequence>
<feature type="domain" description="Activator of Hsp90 ATPase homologue 1/2-like C-terminal" evidence="2">
    <location>
        <begin position="22"/>
        <end position="138"/>
    </location>
</feature>
<keyword evidence="4" id="KW-1185">Reference proteome</keyword>
<protein>
    <recommendedName>
        <fullName evidence="2">Activator of Hsp90 ATPase homologue 1/2-like C-terminal domain-containing protein</fullName>
    </recommendedName>
</protein>
<gene>
    <name evidence="3" type="ORF">Mal4_12480</name>
</gene>
<comment type="similarity">
    <text evidence="1">Belongs to the AHA1 family.</text>
</comment>
<evidence type="ECO:0000313" key="3">
    <source>
        <dbReference type="EMBL" id="QDU36946.1"/>
    </source>
</evidence>
<dbReference type="Proteomes" id="UP000320496">
    <property type="component" value="Chromosome"/>
</dbReference>
<organism evidence="3 4">
    <name type="scientific">Maioricimonas rarisocia</name>
    <dbReference type="NCBI Taxonomy" id="2528026"/>
    <lineage>
        <taxon>Bacteria</taxon>
        <taxon>Pseudomonadati</taxon>
        <taxon>Planctomycetota</taxon>
        <taxon>Planctomycetia</taxon>
        <taxon>Planctomycetales</taxon>
        <taxon>Planctomycetaceae</taxon>
        <taxon>Maioricimonas</taxon>
    </lineage>
</organism>
<name>A0A517Z3C7_9PLAN</name>
<evidence type="ECO:0000259" key="2">
    <source>
        <dbReference type="Pfam" id="PF08327"/>
    </source>
</evidence>
<dbReference type="InterPro" id="IPR013538">
    <property type="entry name" value="ASHA1/2-like_C"/>
</dbReference>
<dbReference type="Gene3D" id="3.30.530.20">
    <property type="match status" value="1"/>
</dbReference>
<dbReference type="OrthoDB" id="281106at2"/>
<dbReference type="RefSeq" id="WP_145367559.1">
    <property type="nucleotide sequence ID" value="NZ_CP036275.1"/>
</dbReference>
<proteinExistence type="inferred from homology"/>
<evidence type="ECO:0000256" key="1">
    <source>
        <dbReference type="ARBA" id="ARBA00006817"/>
    </source>
</evidence>
<reference evidence="3 4" key="1">
    <citation type="submission" date="2019-02" db="EMBL/GenBank/DDBJ databases">
        <title>Deep-cultivation of Planctomycetes and their phenomic and genomic characterization uncovers novel biology.</title>
        <authorList>
            <person name="Wiegand S."/>
            <person name="Jogler M."/>
            <person name="Boedeker C."/>
            <person name="Pinto D."/>
            <person name="Vollmers J."/>
            <person name="Rivas-Marin E."/>
            <person name="Kohn T."/>
            <person name="Peeters S.H."/>
            <person name="Heuer A."/>
            <person name="Rast P."/>
            <person name="Oberbeckmann S."/>
            <person name="Bunk B."/>
            <person name="Jeske O."/>
            <person name="Meyerdierks A."/>
            <person name="Storesund J.E."/>
            <person name="Kallscheuer N."/>
            <person name="Luecker S."/>
            <person name="Lage O.M."/>
            <person name="Pohl T."/>
            <person name="Merkel B.J."/>
            <person name="Hornburger P."/>
            <person name="Mueller R.-W."/>
            <person name="Bruemmer F."/>
            <person name="Labrenz M."/>
            <person name="Spormann A.M."/>
            <person name="Op den Camp H."/>
            <person name="Overmann J."/>
            <person name="Amann R."/>
            <person name="Jetten M.S.M."/>
            <person name="Mascher T."/>
            <person name="Medema M.H."/>
            <person name="Devos D.P."/>
            <person name="Kaster A.-K."/>
            <person name="Ovreas L."/>
            <person name="Rohde M."/>
            <person name="Galperin M.Y."/>
            <person name="Jogler C."/>
        </authorList>
    </citation>
    <scope>NUCLEOTIDE SEQUENCE [LARGE SCALE GENOMIC DNA]</scope>
    <source>
        <strain evidence="3 4">Mal4</strain>
    </source>
</reference>
<dbReference type="AlphaFoldDB" id="A0A517Z3C7"/>
<dbReference type="Pfam" id="PF08327">
    <property type="entry name" value="AHSA1"/>
    <property type="match status" value="1"/>
</dbReference>
<dbReference type="CDD" id="cd07814">
    <property type="entry name" value="SRPBCC_CalC_Aha1-like"/>
    <property type="match status" value="1"/>
</dbReference>
<dbReference type="EMBL" id="CP036275">
    <property type="protein sequence ID" value="QDU36946.1"/>
    <property type="molecule type" value="Genomic_DNA"/>
</dbReference>
<accession>A0A517Z3C7</accession>
<dbReference type="SUPFAM" id="SSF55961">
    <property type="entry name" value="Bet v1-like"/>
    <property type="match status" value="1"/>
</dbReference>